<organism evidence="4 5">
    <name type="scientific">Comamonas terrae</name>
    <dbReference type="NCBI Taxonomy" id="673548"/>
    <lineage>
        <taxon>Bacteria</taxon>
        <taxon>Pseudomonadati</taxon>
        <taxon>Pseudomonadota</taxon>
        <taxon>Betaproteobacteria</taxon>
        <taxon>Burkholderiales</taxon>
        <taxon>Comamonadaceae</taxon>
        <taxon>Comamonas</taxon>
    </lineage>
</organism>
<keyword evidence="1" id="KW-0812">Transmembrane</keyword>
<feature type="transmembrane region" description="Helical" evidence="1">
    <location>
        <begin position="16"/>
        <end position="35"/>
    </location>
</feature>
<protein>
    <submittedName>
        <fullName evidence="4">PilX N-terminal domain-containing pilus assembly protein</fullName>
    </submittedName>
</protein>
<dbReference type="Proteomes" id="UP001597463">
    <property type="component" value="Unassembled WGS sequence"/>
</dbReference>
<dbReference type="Pfam" id="PF13681">
    <property type="entry name" value="PilX"/>
    <property type="match status" value="1"/>
</dbReference>
<evidence type="ECO:0000313" key="5">
    <source>
        <dbReference type="Proteomes" id="UP001597463"/>
    </source>
</evidence>
<evidence type="ECO:0000259" key="2">
    <source>
        <dbReference type="Pfam" id="PF13681"/>
    </source>
</evidence>
<dbReference type="EMBL" id="JBHUMV010000001">
    <property type="protein sequence ID" value="MFD2753021.1"/>
    <property type="molecule type" value="Genomic_DNA"/>
</dbReference>
<evidence type="ECO:0000259" key="3">
    <source>
        <dbReference type="Pfam" id="PF14341"/>
    </source>
</evidence>
<dbReference type="InterPro" id="IPR025746">
    <property type="entry name" value="PilX_N_dom"/>
</dbReference>
<keyword evidence="1" id="KW-0472">Membrane</keyword>
<reference evidence="5" key="1">
    <citation type="journal article" date="2019" name="Int. J. Syst. Evol. Microbiol.">
        <title>The Global Catalogue of Microorganisms (GCM) 10K type strain sequencing project: providing services to taxonomists for standard genome sequencing and annotation.</title>
        <authorList>
            <consortium name="The Broad Institute Genomics Platform"/>
            <consortium name="The Broad Institute Genome Sequencing Center for Infectious Disease"/>
            <person name="Wu L."/>
            <person name="Ma J."/>
        </authorList>
    </citation>
    <scope>NUCLEOTIDE SEQUENCE [LARGE SCALE GENOMIC DNA]</scope>
    <source>
        <strain evidence="5">TISTR 1906</strain>
    </source>
</reference>
<dbReference type="InterPro" id="IPR025205">
    <property type="entry name" value="PilX/PilW_C"/>
</dbReference>
<keyword evidence="5" id="KW-1185">Reference proteome</keyword>
<sequence length="255" mass="27680">MQRMPFSYSKKTQRGVALFVVIVFVMLSMLLALWASRTSLFNEMVVGNDADYQRAFEAAQALLQDAELDIRGENADGSSCTGSNDACRTATAEKIPLEAKDVGPLLSMLTDQDPAATARTTEMKSTLCGHGLCAKRADKQDFWNDSATLALMTTQSVGARYGQYTGAAAGSSDKPANPILSDTSANNRGGWYWIEVLPYDESSKTSGLIVGNTNNLLPLNLTPSVVYRITALAYGRKPSTIVVLQQTYAQQKRKD</sequence>
<proteinExistence type="predicted"/>
<accession>A0ABW5UIM8</accession>
<dbReference type="Pfam" id="PF14341">
    <property type="entry name" value="PilX_N"/>
    <property type="match status" value="1"/>
</dbReference>
<comment type="caution">
    <text evidence="4">The sequence shown here is derived from an EMBL/GenBank/DDBJ whole genome shotgun (WGS) entry which is preliminary data.</text>
</comment>
<dbReference type="RefSeq" id="WP_066472440.1">
    <property type="nucleotide sequence ID" value="NZ_BCNT01000003.1"/>
</dbReference>
<evidence type="ECO:0000256" key="1">
    <source>
        <dbReference type="SAM" id="Phobius"/>
    </source>
</evidence>
<feature type="domain" description="PilX/PilW C-terminal" evidence="2">
    <location>
        <begin position="131"/>
        <end position="249"/>
    </location>
</feature>
<name>A0ABW5UIM8_9BURK</name>
<feature type="domain" description="Type 4 fimbrial biogenesis protein PilX N-terminal" evidence="3">
    <location>
        <begin position="14"/>
        <end position="61"/>
    </location>
</feature>
<evidence type="ECO:0000313" key="4">
    <source>
        <dbReference type="EMBL" id="MFD2753021.1"/>
    </source>
</evidence>
<keyword evidence="1" id="KW-1133">Transmembrane helix</keyword>
<gene>
    <name evidence="4" type="ORF">ACFSW6_02900</name>
</gene>